<evidence type="ECO:0000259" key="1">
    <source>
        <dbReference type="Pfam" id="PF01575"/>
    </source>
</evidence>
<dbReference type="PANTHER" id="PTHR42993">
    <property type="entry name" value="MAOC-LIKE DEHYDRATASE DOMAIN-CONTAINING PROTEIN"/>
    <property type="match status" value="1"/>
</dbReference>
<dbReference type="Pfam" id="PF01575">
    <property type="entry name" value="MaoC_dehydratas"/>
    <property type="match status" value="1"/>
</dbReference>
<name>A0ABS7PWR5_9SPHN</name>
<gene>
    <name evidence="2" type="ORF">K7G82_26090</name>
</gene>
<sequence length="181" mass="20274">MAHPIFPAARTRRTDFGALRRSGADERKRVNTVTPQQLQARIGEEIGISEWVEVTQAMIDTFADATGDHQFIHVDPEKAKLTPFGGTIAHGFLTLSLMPLLMAKADSPKIADVKMGVNYGGNKTRFLAPVRSGKRVRGRFKLLELDEKRPGQWQQVIEFTVEIEGEDKPALIAEWISQFFV</sequence>
<dbReference type="Gene3D" id="3.10.129.10">
    <property type="entry name" value="Hotdog Thioesterase"/>
    <property type="match status" value="1"/>
</dbReference>
<proteinExistence type="predicted"/>
<protein>
    <submittedName>
        <fullName evidence="2">MaoC family dehydratase</fullName>
    </submittedName>
</protein>
<dbReference type="CDD" id="cd03450">
    <property type="entry name" value="NodN"/>
    <property type="match status" value="1"/>
</dbReference>
<keyword evidence="3" id="KW-1185">Reference proteome</keyword>
<evidence type="ECO:0000313" key="2">
    <source>
        <dbReference type="EMBL" id="MBY8825800.1"/>
    </source>
</evidence>
<feature type="domain" description="MaoC-like" evidence="1">
    <location>
        <begin position="39"/>
        <end position="149"/>
    </location>
</feature>
<dbReference type="PANTHER" id="PTHR42993:SF1">
    <property type="entry name" value="MAOC-LIKE DEHYDRATASE DOMAIN-CONTAINING PROTEIN"/>
    <property type="match status" value="1"/>
</dbReference>
<accession>A0ABS7PWR5</accession>
<reference evidence="2 3" key="1">
    <citation type="submission" date="2021-08" db="EMBL/GenBank/DDBJ databases">
        <authorList>
            <person name="Tuo L."/>
        </authorList>
    </citation>
    <scope>NUCLEOTIDE SEQUENCE [LARGE SCALE GENOMIC DNA]</scope>
    <source>
        <strain evidence="2 3">JCM 31229</strain>
    </source>
</reference>
<dbReference type="EMBL" id="JAINVV010000013">
    <property type="protein sequence ID" value="MBY8825800.1"/>
    <property type="molecule type" value="Genomic_DNA"/>
</dbReference>
<dbReference type="Proteomes" id="UP000706039">
    <property type="component" value="Unassembled WGS sequence"/>
</dbReference>
<dbReference type="InterPro" id="IPR029069">
    <property type="entry name" value="HotDog_dom_sf"/>
</dbReference>
<evidence type="ECO:0000313" key="3">
    <source>
        <dbReference type="Proteomes" id="UP000706039"/>
    </source>
</evidence>
<dbReference type="InterPro" id="IPR039375">
    <property type="entry name" value="NodN-like"/>
</dbReference>
<organism evidence="2 3">
    <name type="scientific">Sphingomonas colocasiae</name>
    <dbReference type="NCBI Taxonomy" id="1848973"/>
    <lineage>
        <taxon>Bacteria</taxon>
        <taxon>Pseudomonadati</taxon>
        <taxon>Pseudomonadota</taxon>
        <taxon>Alphaproteobacteria</taxon>
        <taxon>Sphingomonadales</taxon>
        <taxon>Sphingomonadaceae</taxon>
        <taxon>Sphingomonas</taxon>
    </lineage>
</organism>
<dbReference type="InterPro" id="IPR002539">
    <property type="entry name" value="MaoC-like_dom"/>
</dbReference>
<dbReference type="SUPFAM" id="SSF54637">
    <property type="entry name" value="Thioesterase/thiol ester dehydrase-isomerase"/>
    <property type="match status" value="1"/>
</dbReference>
<comment type="caution">
    <text evidence="2">The sequence shown here is derived from an EMBL/GenBank/DDBJ whole genome shotgun (WGS) entry which is preliminary data.</text>
</comment>